<gene>
    <name evidence="2" type="ORF">PCYB_121340</name>
</gene>
<dbReference type="GeneID" id="14693935"/>
<dbReference type="InterPro" id="IPR027973">
    <property type="entry name" value="FSAF1-like"/>
</dbReference>
<dbReference type="OMA" id="YPELMFR"/>
<dbReference type="RefSeq" id="XP_004223513.1">
    <property type="nucleotide sequence ID" value="XM_004223465.1"/>
</dbReference>
<proteinExistence type="predicted"/>
<evidence type="ECO:0000256" key="1">
    <source>
        <dbReference type="SAM" id="MobiDB-lite"/>
    </source>
</evidence>
<dbReference type="KEGG" id="pcy:PCYB_121340"/>
<evidence type="ECO:0000313" key="2">
    <source>
        <dbReference type="EMBL" id="GAB67566.1"/>
    </source>
</evidence>
<keyword evidence="3" id="KW-1185">Reference proteome</keyword>
<dbReference type="Pfam" id="PF15375">
    <property type="entry name" value="FSAF1"/>
    <property type="match status" value="1"/>
</dbReference>
<feature type="compositionally biased region" description="Basic residues" evidence="1">
    <location>
        <begin position="87"/>
        <end position="98"/>
    </location>
</feature>
<accession>K6UE16</accession>
<dbReference type="AlphaFoldDB" id="K6UE16"/>
<feature type="compositionally biased region" description="Basic and acidic residues" evidence="1">
    <location>
        <begin position="13"/>
        <end position="23"/>
    </location>
</feature>
<feature type="compositionally biased region" description="Basic and acidic residues" evidence="1">
    <location>
        <begin position="42"/>
        <end position="53"/>
    </location>
</feature>
<evidence type="ECO:0000313" key="3">
    <source>
        <dbReference type="Proteomes" id="UP000006319"/>
    </source>
</evidence>
<dbReference type="eggNOG" id="ENOG502SFBK">
    <property type="taxonomic scope" value="Eukaryota"/>
</dbReference>
<protein>
    <submittedName>
        <fullName evidence="2">Uncharacterized protein</fullName>
    </submittedName>
</protein>
<dbReference type="EMBL" id="DF157104">
    <property type="protein sequence ID" value="GAB67566.1"/>
    <property type="molecule type" value="Genomic_DNA"/>
</dbReference>
<reference evidence="2 3" key="1">
    <citation type="journal article" date="2012" name="Nat. Genet.">
        <title>Plasmodium cynomolgi genome sequences provide insight into Plasmodium vivax and the monkey malaria clade.</title>
        <authorList>
            <person name="Tachibana S."/>
            <person name="Sullivan S.A."/>
            <person name="Kawai S."/>
            <person name="Nakamura S."/>
            <person name="Kim H.R."/>
            <person name="Goto N."/>
            <person name="Arisue N."/>
            <person name="Palacpac N.M.Q."/>
            <person name="Honma H."/>
            <person name="Yagi M."/>
            <person name="Tougan T."/>
            <person name="Katakai Y."/>
            <person name="Kaneko O."/>
            <person name="Mita T."/>
            <person name="Kita K."/>
            <person name="Yasutomi Y."/>
            <person name="Sutton P.L."/>
            <person name="Shakhbatyan R."/>
            <person name="Horii T."/>
            <person name="Yasunaga T."/>
            <person name="Barnwell J.W."/>
            <person name="Escalante A.A."/>
            <person name="Carlton J.M."/>
            <person name="Tanabe K."/>
        </authorList>
    </citation>
    <scope>NUCLEOTIDE SEQUENCE [LARGE SCALE GENOMIC DNA]</scope>
    <source>
        <strain evidence="2 3">B</strain>
    </source>
</reference>
<feature type="compositionally biased region" description="Basic and acidic residues" evidence="1">
    <location>
        <begin position="110"/>
        <end position="130"/>
    </location>
</feature>
<dbReference type="OrthoDB" id="378922at2759"/>
<feature type="region of interest" description="Disordered" evidence="1">
    <location>
        <begin position="1"/>
        <end position="191"/>
    </location>
</feature>
<name>K6UE16_PLACD</name>
<dbReference type="VEuPathDB" id="PlasmoDB:PCYB_121340"/>
<sequence length="308" mass="36102">MDELWGFSSNSGYEKEDIRKGDGDGVVTPSEESAVEANGEWGGKKMNHEDAYVGRDGYPICESRNDRSSGENYSDEEDTAPTGKKIVGNRRKRKKGKNHPNEDQELTLQNEKKDFYPRNDKKRKKEEGRQKTAKGTNRREDEEEATPTWRKPPHSKGTEANALNDKLNGWDNPSDGVSKRRTKKHTPDETTRLRRKNNFKEKMEAKKEFMNVVHEIRKLTLPHLDKFQKKIVENYQVKMLGGKFDKSPKVHYPELIFRKKSMKRYIQQRIERERMMGVKTQSGNYIDMQDVNRRKKKMMKEKTSLKLF</sequence>
<dbReference type="PhylomeDB" id="K6UE16"/>
<organism evidence="2 3">
    <name type="scientific">Plasmodium cynomolgi (strain B)</name>
    <dbReference type="NCBI Taxonomy" id="1120755"/>
    <lineage>
        <taxon>Eukaryota</taxon>
        <taxon>Sar</taxon>
        <taxon>Alveolata</taxon>
        <taxon>Apicomplexa</taxon>
        <taxon>Aconoidasida</taxon>
        <taxon>Haemosporida</taxon>
        <taxon>Plasmodiidae</taxon>
        <taxon>Plasmodium</taxon>
        <taxon>Plasmodium (Plasmodium)</taxon>
    </lineage>
</organism>
<dbReference type="Proteomes" id="UP000006319">
    <property type="component" value="Chromosome 12"/>
</dbReference>